<keyword evidence="2" id="KW-1185">Reference proteome</keyword>
<reference evidence="1" key="1">
    <citation type="journal article" date="2021" name="New Phytol.">
        <title>Evolutionary innovations through gain and loss of genes in the ectomycorrhizal Boletales.</title>
        <authorList>
            <person name="Wu G."/>
            <person name="Miyauchi S."/>
            <person name="Morin E."/>
            <person name="Kuo A."/>
            <person name="Drula E."/>
            <person name="Varga T."/>
            <person name="Kohler A."/>
            <person name="Feng B."/>
            <person name="Cao Y."/>
            <person name="Lipzen A."/>
            <person name="Daum C."/>
            <person name="Hundley H."/>
            <person name="Pangilinan J."/>
            <person name="Johnson J."/>
            <person name="Barry K."/>
            <person name="LaButti K."/>
            <person name="Ng V."/>
            <person name="Ahrendt S."/>
            <person name="Min B."/>
            <person name="Choi I.G."/>
            <person name="Park H."/>
            <person name="Plett J.M."/>
            <person name="Magnuson J."/>
            <person name="Spatafora J.W."/>
            <person name="Nagy L.G."/>
            <person name="Henrissat B."/>
            <person name="Grigoriev I.V."/>
            <person name="Yang Z.L."/>
            <person name="Xu J."/>
            <person name="Martin F.M."/>
        </authorList>
    </citation>
    <scope>NUCLEOTIDE SEQUENCE</scope>
    <source>
        <strain evidence="1">KUC20120723A-06</strain>
    </source>
</reference>
<dbReference type="EMBL" id="MU267034">
    <property type="protein sequence ID" value="KAH7917517.1"/>
    <property type="molecule type" value="Genomic_DNA"/>
</dbReference>
<organism evidence="1 2">
    <name type="scientific">Leucogyrophana mollusca</name>
    <dbReference type="NCBI Taxonomy" id="85980"/>
    <lineage>
        <taxon>Eukaryota</taxon>
        <taxon>Fungi</taxon>
        <taxon>Dikarya</taxon>
        <taxon>Basidiomycota</taxon>
        <taxon>Agaricomycotina</taxon>
        <taxon>Agaricomycetes</taxon>
        <taxon>Agaricomycetidae</taxon>
        <taxon>Boletales</taxon>
        <taxon>Boletales incertae sedis</taxon>
        <taxon>Leucogyrophana</taxon>
    </lineage>
</organism>
<dbReference type="Proteomes" id="UP000790709">
    <property type="component" value="Unassembled WGS sequence"/>
</dbReference>
<gene>
    <name evidence="1" type="ORF">BV22DRAFT_1108555</name>
</gene>
<evidence type="ECO:0000313" key="1">
    <source>
        <dbReference type="EMBL" id="KAH7917517.1"/>
    </source>
</evidence>
<name>A0ACB8AW73_9AGAM</name>
<accession>A0ACB8AW73</accession>
<comment type="caution">
    <text evidence="1">The sequence shown here is derived from an EMBL/GenBank/DDBJ whole genome shotgun (WGS) entry which is preliminary data.</text>
</comment>
<protein>
    <submittedName>
        <fullName evidence="1">Uncharacterized protein</fullName>
    </submittedName>
</protein>
<proteinExistence type="predicted"/>
<sequence>MRTSQKLSGYGIPGLKEKQLINMFADDTTIYLRESDNYQDLESILETWCKASGAKFNLEKTEIIPIGSPKHRKEVTETRKLNQNSPPIEQSVRIAKDGHPIQSLGAWIGNNMEKGNPTIYGKSLIVQMTIGGMTQFLMKAQGMPESITKTLTKMIRTFIWGESKSPPIRLDHLHKPINEGGINLLDIPTRNQAINITWLKAHIIPTQL</sequence>
<evidence type="ECO:0000313" key="2">
    <source>
        <dbReference type="Proteomes" id="UP000790709"/>
    </source>
</evidence>